<dbReference type="Proteomes" id="UP000516148">
    <property type="component" value="Chromosome"/>
</dbReference>
<dbReference type="RefSeq" id="WP_187760540.1">
    <property type="nucleotide sequence ID" value="NZ_CP061038.1"/>
</dbReference>
<organism evidence="1 2">
    <name type="scientific">Sphingomonas alpina</name>
    <dbReference type="NCBI Taxonomy" id="653931"/>
    <lineage>
        <taxon>Bacteria</taxon>
        <taxon>Pseudomonadati</taxon>
        <taxon>Pseudomonadota</taxon>
        <taxon>Alphaproteobacteria</taxon>
        <taxon>Sphingomonadales</taxon>
        <taxon>Sphingomonadaceae</taxon>
        <taxon>Sphingomonas</taxon>
    </lineage>
</organism>
<dbReference type="EMBL" id="CP061038">
    <property type="protein sequence ID" value="QNQ08211.1"/>
    <property type="molecule type" value="Genomic_DNA"/>
</dbReference>
<proteinExistence type="predicted"/>
<protein>
    <submittedName>
        <fullName evidence="1">DUF1579 domain-containing protein</fullName>
    </submittedName>
</protein>
<gene>
    <name evidence="1" type="ORF">H3Z74_15735</name>
</gene>
<evidence type="ECO:0000313" key="2">
    <source>
        <dbReference type="Proteomes" id="UP000516148"/>
    </source>
</evidence>
<name>A0A7H0LEV8_9SPHN</name>
<dbReference type="AlphaFoldDB" id="A0A7H0LEV8"/>
<evidence type="ECO:0000313" key="1">
    <source>
        <dbReference type="EMBL" id="QNQ08211.1"/>
    </source>
</evidence>
<reference evidence="1 2" key="1">
    <citation type="submission" date="2020-09" db="EMBL/GenBank/DDBJ databases">
        <title>Sphingomonas sp., a new species isolated from pork steak.</title>
        <authorList>
            <person name="Heidler von Heilborn D."/>
        </authorList>
    </citation>
    <scope>NUCLEOTIDE SEQUENCE [LARGE SCALE GENOMIC DNA]</scope>
    <source>
        <strain evidence="2">S8-3T</strain>
    </source>
</reference>
<accession>A0A7H0LEV8</accession>
<sequence>MTGGAHGFDFLHGAWRVTHRKLRARLAGARDWFAFPGTLQVDPVLDGLGNIDINILDDPNGAYRAHSLRLFDVSTGLWSIWWIDRRSTAIDPPVIGRFEGGKGTFFGDDLFAGKPIRVRTTYEPIDDARAEWTQAFSDDGGASWEVNWVMEFNRP</sequence>
<dbReference type="KEGG" id="spap:H3Z74_15735"/>
<keyword evidence="2" id="KW-1185">Reference proteome</keyword>